<sequence length="63" mass="7011">MYIHQRKDRTKFTCDVSSEGVDRGSELVTGSPEPGFWDMMLGDFVEVSACVEDFGARDVSDGF</sequence>
<gene>
    <name evidence="1" type="ORF">J2X31_000359</name>
</gene>
<comment type="caution">
    <text evidence="1">The sequence shown here is derived from an EMBL/GenBank/DDBJ whole genome shotgun (WGS) entry which is preliminary data.</text>
</comment>
<dbReference type="RefSeq" id="WP_310023903.1">
    <property type="nucleotide sequence ID" value="NZ_JAVDVI010000001.1"/>
</dbReference>
<organism evidence="1 2">
    <name type="scientific">Flavobacterium arsenatis</name>
    <dbReference type="NCBI Taxonomy" id="1484332"/>
    <lineage>
        <taxon>Bacteria</taxon>
        <taxon>Pseudomonadati</taxon>
        <taxon>Bacteroidota</taxon>
        <taxon>Flavobacteriia</taxon>
        <taxon>Flavobacteriales</taxon>
        <taxon>Flavobacteriaceae</taxon>
        <taxon>Flavobacterium</taxon>
    </lineage>
</organism>
<evidence type="ECO:0000313" key="2">
    <source>
        <dbReference type="Proteomes" id="UP001255185"/>
    </source>
</evidence>
<keyword evidence="2" id="KW-1185">Reference proteome</keyword>
<dbReference type="EMBL" id="JAVDVI010000001">
    <property type="protein sequence ID" value="MDR6966366.1"/>
    <property type="molecule type" value="Genomic_DNA"/>
</dbReference>
<proteinExistence type="predicted"/>
<protein>
    <submittedName>
        <fullName evidence="1">Uncharacterized protein</fullName>
    </submittedName>
</protein>
<dbReference type="Proteomes" id="UP001255185">
    <property type="component" value="Unassembled WGS sequence"/>
</dbReference>
<accession>A0ABU1TKA9</accession>
<reference evidence="1 2" key="1">
    <citation type="submission" date="2023-07" db="EMBL/GenBank/DDBJ databases">
        <title>Sorghum-associated microbial communities from plants grown in Nebraska, USA.</title>
        <authorList>
            <person name="Schachtman D."/>
        </authorList>
    </citation>
    <scope>NUCLEOTIDE SEQUENCE [LARGE SCALE GENOMIC DNA]</scope>
    <source>
        <strain evidence="1 2">3773</strain>
    </source>
</reference>
<evidence type="ECO:0000313" key="1">
    <source>
        <dbReference type="EMBL" id="MDR6966366.1"/>
    </source>
</evidence>
<name>A0ABU1TKA9_9FLAO</name>